<dbReference type="Gene3D" id="3.40.50.300">
    <property type="entry name" value="P-loop containing nucleotide triphosphate hydrolases"/>
    <property type="match status" value="1"/>
</dbReference>
<reference evidence="4" key="1">
    <citation type="submission" date="2024-06" db="EMBL/GenBank/DDBJ databases">
        <title>Genome assembly of the Oeneis chryxus ivallda.</title>
        <authorList>
            <person name="MacDonald Z."/>
            <person name="Shaffer H.B."/>
            <person name="Gillespie T."/>
            <person name="Marimuthu M.P.A."/>
            <person name="Nguyen O."/>
            <person name="Fairbairn C.W."/>
            <person name="Seligmann W.E."/>
            <person name="Escalona M."/>
            <person name="Miller C."/>
            <person name="Toffelmier E."/>
        </authorList>
    </citation>
    <scope>NUCLEOTIDE SEQUENCE</scope>
    <source>
        <strain evidence="4">CCGP_102_HBS-TG_Oc004</strain>
    </source>
</reference>
<dbReference type="PROSITE" id="PS50088">
    <property type="entry name" value="ANK_REPEAT"/>
    <property type="match status" value="1"/>
</dbReference>
<dbReference type="GO" id="GO:0016579">
    <property type="term" value="P:protein deubiquitination"/>
    <property type="evidence" value="ECO:0007669"/>
    <property type="project" value="TreeGrafter"/>
</dbReference>
<proteinExistence type="predicted"/>
<accession>A0AAU7YJD1</accession>
<feature type="domain" description="OTU" evidence="3">
    <location>
        <begin position="331"/>
        <end position="563"/>
    </location>
</feature>
<dbReference type="GO" id="GO:0004843">
    <property type="term" value="F:cysteine-type deubiquitinase activity"/>
    <property type="evidence" value="ECO:0007669"/>
    <property type="project" value="TreeGrafter"/>
</dbReference>
<dbReference type="SUPFAM" id="SSF54001">
    <property type="entry name" value="Cysteine proteinases"/>
    <property type="match status" value="2"/>
</dbReference>
<dbReference type="InterPro" id="IPR038765">
    <property type="entry name" value="Papain-like_cys_pep_sf"/>
</dbReference>
<organism evidence="4">
    <name type="scientific">Wolbachia endosymbiont of Oeneis ivallda</name>
    <dbReference type="NCBI Taxonomy" id="3171168"/>
    <lineage>
        <taxon>Bacteria</taxon>
        <taxon>Pseudomonadati</taxon>
        <taxon>Pseudomonadota</taxon>
        <taxon>Alphaproteobacteria</taxon>
        <taxon>Rickettsiales</taxon>
        <taxon>Anaplasmataceae</taxon>
        <taxon>Wolbachieae</taxon>
        <taxon>Wolbachia</taxon>
    </lineage>
</organism>
<dbReference type="InterPro" id="IPR027417">
    <property type="entry name" value="P-loop_NTPase"/>
</dbReference>
<feature type="region of interest" description="Disordered" evidence="2">
    <location>
        <begin position="1844"/>
        <end position="1866"/>
    </location>
</feature>
<dbReference type="SUPFAM" id="SSF52540">
    <property type="entry name" value="P-loop containing nucleoside triphosphate hydrolases"/>
    <property type="match status" value="1"/>
</dbReference>
<dbReference type="Gene3D" id="1.25.40.20">
    <property type="entry name" value="Ankyrin repeat-containing domain"/>
    <property type="match status" value="1"/>
</dbReference>
<dbReference type="Gene3D" id="3.90.70.80">
    <property type="match status" value="1"/>
</dbReference>
<dbReference type="CDD" id="cd22754">
    <property type="entry name" value="OTU_wMelOTU-like"/>
    <property type="match status" value="1"/>
</dbReference>
<evidence type="ECO:0000256" key="1">
    <source>
        <dbReference type="PROSITE-ProRule" id="PRU00023"/>
    </source>
</evidence>
<protein>
    <submittedName>
        <fullName evidence="4">Ankyrin repeat domain-containing protein</fullName>
    </submittedName>
</protein>
<evidence type="ECO:0000256" key="2">
    <source>
        <dbReference type="SAM" id="MobiDB-lite"/>
    </source>
</evidence>
<sequence length="1866" mass="215783">MLGKENIGEQVIDNQSRLIRMQKEDTLLSSSQQILKLPEGFTIGKAIGRGDCFFDAVAQGLKQLNPGTNFTVKSLREVCRKQALISQEMKEKIIADARNREDSTVILPEPGIDDDELWKIYLIGIEYSIEDIEKMQRDNKDMFLSLTDLKYGSTLQIPIWGRPEIEGSMICNEYNIKLHVIEDLHICGWSGYLIDELTSKPVSTDYNEKNTIHIINKGGFHFEPILSETLLIREFTNIIEDSSILEDRKLEKLKSFFKVYPSLNVNFRVNQCSDTPLHIAVCLGELTIVRFLLKIGAQVDVLDGEGKTPIDIAKDNNRKDIAKILQPLISYEEVDVPGDGSCLFWSVALAYLTPVKFDDYAFHERFKELFASDHDVHSIQRLMQSNANIYEDSVMRQLVTKTFRSEVADEVCFSQRRFENKVEIMDLFESQRGSYFTGGTFKREFKDEFGAEKIKQCNIDISKLQPNSFDKSAVKEICTELNKIKNRNEVQEFIFDTYLKYMEMPKAWGGKHEINAMSDLLNTAIIVSEKGSKDHIYNEEEKYFNKICLSYKGGNHYQFYQVEYSNLMKFVMSFIQSFEMRIIIYDVLASTLREGNRIFFDGMNINGFVRSIFGCSMHTDDLAMFGMRASLRTGNVIKATKSFINLSDLIETFNEYKLGFRKIVVDAGCNIFQSFEMQFEKIDFDHVSKIADDIVDKIIEYYIQKEYKKDLSKLGIAETLVLNTCLQEASAQYGEISYNLKDLYENIGVAEGSEGSFIYYRKRSEDKSSHYGYRRSLMGEKSKRIYDTRYVRVEATNVELENYVYTLDALNIQEFKAKVDQVFYIVNKEIQMPSKKVIEDLIVKIKSHIEQEVSVLSEYILLFCQECKQSLDMNMRYLVKGEGIRKGKKIIERAGKNSDVIYSMENNLKTIPNLSYYLKVKEAFVKHAETVAQDYSNLLESEHDNAARSRSFRSSIKRLSNVKKLGFLFGKMNFQDVCDPIEEFTGRQEQIDEIYTKLQGGAVVIVGPSGIGKTQLARKFVEENKGAYLHAYEVSTQDILSIESSFASFTRDRLAMFMEGGVGNKEKKKCLFLFQGVKKEDLERILKIRGQRGGFDCLFTSSDQDYQDIAEVSLDSLEEKEAVQLVKIILEMADRSQDEQIKALIRKLKCFPLAINLAAACIKNKGSSSLSEAFGIFEYLIEYERFNQKFPRNTGQNEYDRILQITLLISMETIEKMSSGEKILKILSIMAYFDHSAIDPSLFLTWIRYEDGLYSIFELLEQYSIIYVEGSDKYKVYIMHESVKKVVRSWLSIDEEKHILSCVIELVSEAEGGFLDVVHLLSLFDHSQKYDYLIEENKNFPCLVLSSLNELHEYKKVINLTSQLYQLLAVDDRYSRLIKYEFACAQAGLGLYDRALKIFLDLKKLEKVNDTFPSLTLDKKILSTYLKQKNYKEALSYVKYNNFIVNSLYREDIMELMEEHLDIAVIIAEVFVMQKRYTDAFTTLYYVRRLRDEIFLKLGDFDSDDDPYLYPSEMYELYNLDTKYIYALAYFFMVQERKKVTINEEELSHKEDLPRELSIQALFRHLQDVLINQEGSQYLQPAPYFVEIEVEKVIQRELREKALRYFEEVLKLQKNYGFLDNHPNVLSVKFYIAVLHSCLEDKEKVLQELQQLQELQEKVIGVNHPDTLGTVNAIQELFTEGEDKLTYLRNEIEKRESLLQFEKSDLNAKGVSILKELYVEKNSESSSSVSSEELLLENKSFLDTESTKTKRRKMDNHQQVSELQDCTLPGSVKGQCISPKRRNLENMRVTSLGGQKTVNLSLDREGSLIELKYKLNHYDDQIQRFIQWENSNLKKSQQPISSLNSITVEPTDNKSLRGVTSAGQVA</sequence>
<gene>
    <name evidence="4" type="ORF">ABS861_00935</name>
</gene>
<dbReference type="Gene3D" id="1.25.40.10">
    <property type="entry name" value="Tetratricopeptide repeat domain"/>
    <property type="match status" value="1"/>
</dbReference>
<name>A0AAU7YJD1_9RICK</name>
<feature type="repeat" description="ANK" evidence="1">
    <location>
        <begin position="272"/>
        <end position="304"/>
    </location>
</feature>
<dbReference type="PROSITE" id="PS50297">
    <property type="entry name" value="ANK_REP_REGION"/>
    <property type="match status" value="1"/>
</dbReference>
<dbReference type="SUPFAM" id="SSF48403">
    <property type="entry name" value="Ankyrin repeat"/>
    <property type="match status" value="1"/>
</dbReference>
<dbReference type="Pfam" id="PF12796">
    <property type="entry name" value="Ank_2"/>
    <property type="match status" value="1"/>
</dbReference>
<dbReference type="InterPro" id="IPR002110">
    <property type="entry name" value="Ankyrin_rpt"/>
</dbReference>
<dbReference type="Pfam" id="PF02338">
    <property type="entry name" value="OTU"/>
    <property type="match status" value="1"/>
</dbReference>
<dbReference type="InterPro" id="IPR003323">
    <property type="entry name" value="OTU_dom"/>
</dbReference>
<evidence type="ECO:0000259" key="3">
    <source>
        <dbReference type="PROSITE" id="PS50802"/>
    </source>
</evidence>
<dbReference type="InterPro" id="IPR050704">
    <property type="entry name" value="Peptidase_C85-like"/>
</dbReference>
<dbReference type="PROSITE" id="PS50802">
    <property type="entry name" value="OTU"/>
    <property type="match status" value="1"/>
</dbReference>
<dbReference type="PANTHER" id="PTHR12419">
    <property type="entry name" value="OTU DOMAIN CONTAINING PROTEIN"/>
    <property type="match status" value="1"/>
</dbReference>
<dbReference type="InterPro" id="IPR036770">
    <property type="entry name" value="Ankyrin_rpt-contain_sf"/>
</dbReference>
<dbReference type="InterPro" id="IPR011990">
    <property type="entry name" value="TPR-like_helical_dom_sf"/>
</dbReference>
<evidence type="ECO:0000313" key="4">
    <source>
        <dbReference type="EMBL" id="XCA34016.1"/>
    </source>
</evidence>
<dbReference type="SMART" id="SM00248">
    <property type="entry name" value="ANK"/>
    <property type="match status" value="2"/>
</dbReference>
<dbReference type="EMBL" id="CP158587">
    <property type="protein sequence ID" value="XCA34016.1"/>
    <property type="molecule type" value="Genomic_DNA"/>
</dbReference>
<keyword evidence="1" id="KW-0040">ANK repeat</keyword>